<feature type="transmembrane region" description="Helical" evidence="1">
    <location>
        <begin position="132"/>
        <end position="153"/>
    </location>
</feature>
<keyword evidence="1" id="KW-0472">Membrane</keyword>
<dbReference type="HOGENOM" id="CLU_1378086_0_0_1"/>
<keyword evidence="3" id="KW-1185">Reference proteome</keyword>
<evidence type="ECO:0000313" key="2">
    <source>
        <dbReference type="EMBL" id="EME38402.1"/>
    </source>
</evidence>
<dbReference type="Proteomes" id="UP000016933">
    <property type="component" value="Unassembled WGS sequence"/>
</dbReference>
<reference evidence="3" key="1">
    <citation type="journal article" date="2012" name="PLoS Genet.">
        <title>The genomes of the fungal plant pathogens Cladosporium fulvum and Dothistroma septosporum reveal adaptation to different hosts and lifestyles but also signatures of common ancestry.</title>
        <authorList>
            <person name="de Wit P.J.G.M."/>
            <person name="van der Burgt A."/>
            <person name="Oekmen B."/>
            <person name="Stergiopoulos I."/>
            <person name="Abd-Elsalam K.A."/>
            <person name="Aerts A.L."/>
            <person name="Bahkali A.H."/>
            <person name="Beenen H.G."/>
            <person name="Chettri P."/>
            <person name="Cox M.P."/>
            <person name="Datema E."/>
            <person name="de Vries R.P."/>
            <person name="Dhillon B."/>
            <person name="Ganley A.R."/>
            <person name="Griffiths S.A."/>
            <person name="Guo Y."/>
            <person name="Hamelin R.C."/>
            <person name="Henrissat B."/>
            <person name="Kabir M.S."/>
            <person name="Jashni M.K."/>
            <person name="Kema G."/>
            <person name="Klaubauf S."/>
            <person name="Lapidus A."/>
            <person name="Levasseur A."/>
            <person name="Lindquist E."/>
            <person name="Mehrabi R."/>
            <person name="Ohm R.A."/>
            <person name="Owen T.J."/>
            <person name="Salamov A."/>
            <person name="Schwelm A."/>
            <person name="Schijlen E."/>
            <person name="Sun H."/>
            <person name="van den Burg H.A."/>
            <person name="van Ham R.C.H.J."/>
            <person name="Zhang S."/>
            <person name="Goodwin S.B."/>
            <person name="Grigoriev I.V."/>
            <person name="Collemare J."/>
            <person name="Bradshaw R.E."/>
        </authorList>
    </citation>
    <scope>NUCLEOTIDE SEQUENCE [LARGE SCALE GENOMIC DNA]</scope>
    <source>
        <strain evidence="3">NZE10 / CBS 128990</strain>
    </source>
</reference>
<dbReference type="EMBL" id="KB446547">
    <property type="protein sequence ID" value="EME38402.1"/>
    <property type="molecule type" value="Genomic_DNA"/>
</dbReference>
<proteinExistence type="predicted"/>
<name>N1PBJ2_DOTSN</name>
<gene>
    <name evidence="2" type="ORF">DOTSEDRAFT_75819</name>
</gene>
<sequence length="198" mass="21987">MCSPERVAKLREQAARPTAVYARPHWVVKWILAFIIFSNLVVTILAGFSINVNRRFGEARGDHDTFITVLMWFAIPVVALAISFVQGIHSGMGCLSAVSVVVAGVFCTLLWVVYACIGMMTTSNNEWCWPWIAPASSGFFLNIAYFSIGADAIRKDKKLRRDVHFAGRSFHKIVEGKPPSYAASEITVWPADEKAMIC</sequence>
<feature type="transmembrane region" description="Helical" evidence="1">
    <location>
        <begin position="26"/>
        <end position="46"/>
    </location>
</feature>
<accession>N1PBJ2</accession>
<keyword evidence="1" id="KW-1133">Transmembrane helix</keyword>
<keyword evidence="1" id="KW-0812">Transmembrane</keyword>
<feature type="transmembrane region" description="Helical" evidence="1">
    <location>
        <begin position="97"/>
        <end position="120"/>
    </location>
</feature>
<protein>
    <submittedName>
        <fullName evidence="2">Uncharacterized protein</fullName>
    </submittedName>
</protein>
<evidence type="ECO:0000256" key="1">
    <source>
        <dbReference type="SAM" id="Phobius"/>
    </source>
</evidence>
<feature type="transmembrane region" description="Helical" evidence="1">
    <location>
        <begin position="66"/>
        <end position="85"/>
    </location>
</feature>
<evidence type="ECO:0000313" key="3">
    <source>
        <dbReference type="Proteomes" id="UP000016933"/>
    </source>
</evidence>
<dbReference type="AlphaFoldDB" id="N1PBJ2"/>
<organism evidence="2 3">
    <name type="scientific">Dothistroma septosporum (strain NZE10 / CBS 128990)</name>
    <name type="common">Red band needle blight fungus</name>
    <name type="synonym">Mycosphaerella pini</name>
    <dbReference type="NCBI Taxonomy" id="675120"/>
    <lineage>
        <taxon>Eukaryota</taxon>
        <taxon>Fungi</taxon>
        <taxon>Dikarya</taxon>
        <taxon>Ascomycota</taxon>
        <taxon>Pezizomycotina</taxon>
        <taxon>Dothideomycetes</taxon>
        <taxon>Dothideomycetidae</taxon>
        <taxon>Mycosphaerellales</taxon>
        <taxon>Mycosphaerellaceae</taxon>
        <taxon>Dothistroma</taxon>
    </lineage>
</organism>
<reference evidence="2 3" key="2">
    <citation type="journal article" date="2012" name="PLoS Pathog.">
        <title>Diverse lifestyles and strategies of plant pathogenesis encoded in the genomes of eighteen Dothideomycetes fungi.</title>
        <authorList>
            <person name="Ohm R.A."/>
            <person name="Feau N."/>
            <person name="Henrissat B."/>
            <person name="Schoch C.L."/>
            <person name="Horwitz B.A."/>
            <person name="Barry K.W."/>
            <person name="Condon B.J."/>
            <person name="Copeland A.C."/>
            <person name="Dhillon B."/>
            <person name="Glaser F."/>
            <person name="Hesse C.N."/>
            <person name="Kosti I."/>
            <person name="LaButti K."/>
            <person name="Lindquist E.A."/>
            <person name="Lucas S."/>
            <person name="Salamov A.A."/>
            <person name="Bradshaw R.E."/>
            <person name="Ciuffetti L."/>
            <person name="Hamelin R.C."/>
            <person name="Kema G.H.J."/>
            <person name="Lawrence C."/>
            <person name="Scott J.A."/>
            <person name="Spatafora J.W."/>
            <person name="Turgeon B.G."/>
            <person name="de Wit P.J.G.M."/>
            <person name="Zhong S."/>
            <person name="Goodwin S.B."/>
            <person name="Grigoriev I.V."/>
        </authorList>
    </citation>
    <scope>NUCLEOTIDE SEQUENCE [LARGE SCALE GENOMIC DNA]</scope>
    <source>
        <strain evidence="3">NZE10 / CBS 128990</strain>
    </source>
</reference>